<proteinExistence type="predicted"/>
<keyword evidence="1" id="KW-0812">Transmembrane</keyword>
<keyword evidence="1" id="KW-0472">Membrane</keyword>
<comment type="caution">
    <text evidence="2">The sequence shown here is derived from an EMBL/GenBank/DDBJ whole genome shotgun (WGS) entry which is preliminary data.</text>
</comment>
<feature type="transmembrane region" description="Helical" evidence="1">
    <location>
        <begin position="162"/>
        <end position="190"/>
    </location>
</feature>
<dbReference type="Proteomes" id="UP000053797">
    <property type="component" value="Unassembled WGS sequence"/>
</dbReference>
<dbReference type="EMBL" id="LNQL01000002">
    <property type="protein sequence ID" value="KSU49445.1"/>
    <property type="molecule type" value="Genomic_DNA"/>
</dbReference>
<dbReference type="PANTHER" id="PTHR40076">
    <property type="entry name" value="MEMBRANE PROTEIN-RELATED"/>
    <property type="match status" value="1"/>
</dbReference>
<evidence type="ECO:0008006" key="4">
    <source>
        <dbReference type="Google" id="ProtNLM"/>
    </source>
</evidence>
<dbReference type="OrthoDB" id="9784844at2"/>
<dbReference type="RefSeq" id="WP_058265217.1">
    <property type="nucleotide sequence ID" value="NZ_FMYN01000002.1"/>
</dbReference>
<dbReference type="Pfam" id="PF06161">
    <property type="entry name" value="DUF975"/>
    <property type="match status" value="1"/>
</dbReference>
<name>A0A0V8GGS2_9BACL</name>
<organism evidence="2 3">
    <name type="scientific">Exiguobacterium indicum</name>
    <dbReference type="NCBI Taxonomy" id="296995"/>
    <lineage>
        <taxon>Bacteria</taxon>
        <taxon>Bacillati</taxon>
        <taxon>Bacillota</taxon>
        <taxon>Bacilli</taxon>
        <taxon>Bacillales</taxon>
        <taxon>Bacillales Family XII. Incertae Sedis</taxon>
        <taxon>Exiguobacterium</taxon>
    </lineage>
</organism>
<sequence length="211" mass="23853">MNPKQLKQDALGTLKGRWLVGLSISIIYFLIFALAASRMSFDQGDIDSMVRFAGLNMVVTIVLAPVTVGRTIAYLRFTRGESAGIGTLFEGFSSFRRAFRTIAAYAIVTVLVYVGSFLILPALYFYLAYRLVPYILVDRPELSFWQVLGESRRMMKGHKRELIMLYLSFIGWGILALLSTVGVIFLTPYFDTTMAHFYERLKPTRQSSVEG</sequence>
<evidence type="ECO:0000313" key="2">
    <source>
        <dbReference type="EMBL" id="KSU49445.1"/>
    </source>
</evidence>
<feature type="transmembrane region" description="Helical" evidence="1">
    <location>
        <begin position="49"/>
        <end position="68"/>
    </location>
</feature>
<feature type="transmembrane region" description="Helical" evidence="1">
    <location>
        <begin position="102"/>
        <end position="129"/>
    </location>
</feature>
<keyword evidence="1" id="KW-1133">Transmembrane helix</keyword>
<reference evidence="2 3" key="1">
    <citation type="journal article" date="2015" name="Int. J. Syst. Evol. Microbiol.">
        <title>Exiguobacterium enclense sp. nov., isolated from sediment.</title>
        <authorList>
            <person name="Dastager S.G."/>
            <person name="Mawlankar R."/>
            <person name="Sonalkar V.V."/>
            <person name="Thorat M.N."/>
            <person name="Mual P."/>
            <person name="Verma A."/>
            <person name="Krishnamurthi S."/>
            <person name="Tang S.K."/>
            <person name="Li W.J."/>
        </authorList>
    </citation>
    <scope>NUCLEOTIDE SEQUENCE [LARGE SCALE GENOMIC DNA]</scope>
    <source>
        <strain evidence="2 3">NIO-1109</strain>
    </source>
</reference>
<protein>
    <recommendedName>
        <fullName evidence="4">DUF975 domain-containing protein</fullName>
    </recommendedName>
</protein>
<dbReference type="PANTHER" id="PTHR40076:SF1">
    <property type="entry name" value="MEMBRANE PROTEIN"/>
    <property type="match status" value="1"/>
</dbReference>
<dbReference type="InterPro" id="IPR010380">
    <property type="entry name" value="DUF975"/>
</dbReference>
<accession>A0A0V8GGS2</accession>
<evidence type="ECO:0000313" key="3">
    <source>
        <dbReference type="Proteomes" id="UP000053797"/>
    </source>
</evidence>
<gene>
    <name evidence="2" type="ORF">AS033_08740</name>
</gene>
<evidence type="ECO:0000256" key="1">
    <source>
        <dbReference type="SAM" id="Phobius"/>
    </source>
</evidence>
<feature type="transmembrane region" description="Helical" evidence="1">
    <location>
        <begin position="18"/>
        <end position="37"/>
    </location>
</feature>
<dbReference type="AlphaFoldDB" id="A0A0V8GGS2"/>